<evidence type="ECO:0000256" key="7">
    <source>
        <dbReference type="SAM" id="Phobius"/>
    </source>
</evidence>
<dbReference type="InterPro" id="IPR001356">
    <property type="entry name" value="HD"/>
</dbReference>
<feature type="domain" description="Homeobox" evidence="8">
    <location>
        <begin position="127"/>
        <end position="180"/>
    </location>
</feature>
<evidence type="ECO:0000313" key="9">
    <source>
        <dbReference type="Ensembl" id="ENSEBUP00000020087.1"/>
    </source>
</evidence>
<evidence type="ECO:0000256" key="1">
    <source>
        <dbReference type="ARBA" id="ARBA00004123"/>
    </source>
</evidence>
<dbReference type="SMART" id="SM00389">
    <property type="entry name" value="HOX"/>
    <property type="match status" value="1"/>
</dbReference>
<dbReference type="PANTHER" id="PTHR11211:SF14">
    <property type="entry name" value="IROQUOIS-CLASS HOMEODOMAIN PROTEIN IRX-3"/>
    <property type="match status" value="1"/>
</dbReference>
<dbReference type="SMART" id="SM00548">
    <property type="entry name" value="IRO"/>
    <property type="match status" value="1"/>
</dbReference>
<accession>A0A8C4QVD4</accession>
<dbReference type="Ensembl" id="ENSEBUT00000020663.1">
    <property type="protein sequence ID" value="ENSEBUP00000020087.1"/>
    <property type="gene ID" value="ENSEBUG00000012473.1"/>
</dbReference>
<keyword evidence="7" id="KW-1133">Transmembrane helix</keyword>
<keyword evidence="5 6" id="KW-0539">Nucleus</keyword>
<dbReference type="GO" id="GO:0000981">
    <property type="term" value="F:DNA-binding transcription factor activity, RNA polymerase II-specific"/>
    <property type="evidence" value="ECO:0007669"/>
    <property type="project" value="InterPro"/>
</dbReference>
<keyword evidence="10" id="KW-1185">Reference proteome</keyword>
<dbReference type="GeneTree" id="ENSGT00940000161299"/>
<dbReference type="Gene3D" id="1.10.10.60">
    <property type="entry name" value="Homeodomain-like"/>
    <property type="match status" value="1"/>
</dbReference>
<organism evidence="9 10">
    <name type="scientific">Eptatretus burgeri</name>
    <name type="common">Inshore hagfish</name>
    <dbReference type="NCBI Taxonomy" id="7764"/>
    <lineage>
        <taxon>Eukaryota</taxon>
        <taxon>Metazoa</taxon>
        <taxon>Chordata</taxon>
        <taxon>Craniata</taxon>
        <taxon>Vertebrata</taxon>
        <taxon>Cyclostomata</taxon>
        <taxon>Myxini</taxon>
        <taxon>Myxiniformes</taxon>
        <taxon>Myxinidae</taxon>
        <taxon>Eptatretinae</taxon>
        <taxon>Eptatretus</taxon>
    </lineage>
</organism>
<keyword evidence="3 6" id="KW-0238">DNA-binding</keyword>
<feature type="transmembrane region" description="Helical" evidence="7">
    <location>
        <begin position="320"/>
        <end position="342"/>
    </location>
</feature>
<reference evidence="9" key="2">
    <citation type="submission" date="2025-09" db="UniProtKB">
        <authorList>
            <consortium name="Ensembl"/>
        </authorList>
    </citation>
    <scope>IDENTIFICATION</scope>
</reference>
<evidence type="ECO:0000313" key="10">
    <source>
        <dbReference type="Proteomes" id="UP000694388"/>
    </source>
</evidence>
<proteinExistence type="inferred from homology"/>
<dbReference type="InterPro" id="IPR003893">
    <property type="entry name" value="Iroquois_homeo"/>
</dbReference>
<dbReference type="Proteomes" id="UP000694388">
    <property type="component" value="Unplaced"/>
</dbReference>
<dbReference type="InterPro" id="IPR009057">
    <property type="entry name" value="Homeodomain-like_sf"/>
</dbReference>
<dbReference type="Pfam" id="PF05920">
    <property type="entry name" value="Homeobox_KN"/>
    <property type="match status" value="1"/>
</dbReference>
<comment type="subcellular location">
    <subcellularLocation>
        <location evidence="1 6">Nucleus</location>
    </subcellularLocation>
</comment>
<dbReference type="CDD" id="cd00086">
    <property type="entry name" value="homeodomain"/>
    <property type="match status" value="1"/>
</dbReference>
<evidence type="ECO:0000256" key="2">
    <source>
        <dbReference type="ARBA" id="ARBA00008446"/>
    </source>
</evidence>
<sequence length="430" mass="47260">MAFPQLQAYQLGQASFAERAAAIGQATAASGRPCGEAPLAGAPSTLAGSPGPLLGLYGSPYAAQAYGAFLPYAAADLAVLSQLGCHYELKDSPSVQTPSYAYPAPPYYNPYGQFQYTADPTRPKNATRESTSTLKAWLNEHRKNPYPTKGEKIMLAIITKMTLTQVSTWFANARRRLKKENKVTWAPRAKGDDEDTGSDLEADRCCKEADEDDDEEEEIDLENIDIEHTEASGDSNVGGCCEDLSIGEASQEEGRLSLRATSPAVPVRPADLAPSVAPQAIADDTNGRVHTGRPKIWSLAETATAPDKAKAANLFNLTPISVSFLVVLFFFVVVVVFCFVFFQTPPPPRLQREGAKRPSSPFTPGTKRFRFADKKTTRKRKKRERESAFQTLPGVRCTFHRWSSRWEINYLNSERSLRTNPPLSLAHFAF</sequence>
<dbReference type="GO" id="GO:0000978">
    <property type="term" value="F:RNA polymerase II cis-regulatory region sequence-specific DNA binding"/>
    <property type="evidence" value="ECO:0007669"/>
    <property type="project" value="TreeGrafter"/>
</dbReference>
<reference evidence="9" key="1">
    <citation type="submission" date="2025-08" db="UniProtKB">
        <authorList>
            <consortium name="Ensembl"/>
        </authorList>
    </citation>
    <scope>IDENTIFICATION</scope>
</reference>
<evidence type="ECO:0000256" key="6">
    <source>
        <dbReference type="PROSITE-ProRule" id="PRU00108"/>
    </source>
</evidence>
<name>A0A8C4QVD4_EPTBU</name>
<dbReference type="PROSITE" id="PS50071">
    <property type="entry name" value="HOMEOBOX_2"/>
    <property type="match status" value="1"/>
</dbReference>
<keyword evidence="4 6" id="KW-0371">Homeobox</keyword>
<evidence type="ECO:0000256" key="3">
    <source>
        <dbReference type="ARBA" id="ARBA00023125"/>
    </source>
</evidence>
<evidence type="ECO:0000259" key="8">
    <source>
        <dbReference type="PROSITE" id="PS50071"/>
    </source>
</evidence>
<dbReference type="GO" id="GO:0048468">
    <property type="term" value="P:cell development"/>
    <property type="evidence" value="ECO:0007669"/>
    <property type="project" value="TreeGrafter"/>
</dbReference>
<keyword evidence="7" id="KW-0812">Transmembrane</keyword>
<keyword evidence="7" id="KW-0472">Membrane</keyword>
<dbReference type="InterPro" id="IPR017970">
    <property type="entry name" value="Homeobox_CS"/>
</dbReference>
<protein>
    <submittedName>
        <fullName evidence="9">Iroquois homeobox 3b</fullName>
    </submittedName>
</protein>
<dbReference type="AlphaFoldDB" id="A0A8C4QVD4"/>
<dbReference type="SUPFAM" id="SSF46689">
    <property type="entry name" value="Homeodomain-like"/>
    <property type="match status" value="1"/>
</dbReference>
<dbReference type="PANTHER" id="PTHR11211">
    <property type="entry name" value="IROQUOIS-CLASS HOMEODOMAIN PROTEIN IRX"/>
    <property type="match status" value="1"/>
</dbReference>
<dbReference type="FunFam" id="1.10.10.60:FF:000003">
    <property type="entry name" value="Iroquois-class homeobox protein IRX"/>
    <property type="match status" value="1"/>
</dbReference>
<evidence type="ECO:0000256" key="5">
    <source>
        <dbReference type="ARBA" id="ARBA00023242"/>
    </source>
</evidence>
<dbReference type="GO" id="GO:0005634">
    <property type="term" value="C:nucleus"/>
    <property type="evidence" value="ECO:0007669"/>
    <property type="project" value="UniProtKB-SubCell"/>
</dbReference>
<dbReference type="InterPro" id="IPR008422">
    <property type="entry name" value="KN_HD"/>
</dbReference>
<comment type="similarity">
    <text evidence="2">Belongs to the TALE/IRO homeobox family.</text>
</comment>
<feature type="DNA-binding region" description="Homeobox" evidence="6">
    <location>
        <begin position="129"/>
        <end position="181"/>
    </location>
</feature>
<dbReference type="GO" id="GO:0030182">
    <property type="term" value="P:neuron differentiation"/>
    <property type="evidence" value="ECO:0007669"/>
    <property type="project" value="TreeGrafter"/>
</dbReference>
<dbReference type="PROSITE" id="PS00027">
    <property type="entry name" value="HOMEOBOX_1"/>
    <property type="match status" value="1"/>
</dbReference>
<evidence type="ECO:0000256" key="4">
    <source>
        <dbReference type="ARBA" id="ARBA00023155"/>
    </source>
</evidence>